<dbReference type="Pfam" id="PF11720">
    <property type="entry name" value="Inhibitor_I78"/>
    <property type="match status" value="1"/>
</dbReference>
<accession>A0A418WM48</accession>
<dbReference type="RefSeq" id="WP_119762826.1">
    <property type="nucleotide sequence ID" value="NZ_QYUM01000003.1"/>
</dbReference>
<protein>
    <recommendedName>
        <fullName evidence="4">Peptidase inhibitor I78</fullName>
    </recommendedName>
</protein>
<evidence type="ECO:0008006" key="4">
    <source>
        <dbReference type="Google" id="ProtNLM"/>
    </source>
</evidence>
<dbReference type="AlphaFoldDB" id="A0A418WM48"/>
<keyword evidence="1" id="KW-0732">Signal</keyword>
<dbReference type="InterPro" id="IPR021719">
    <property type="entry name" value="Prot_inh_I78"/>
</dbReference>
<dbReference type="Proteomes" id="UP000286100">
    <property type="component" value="Unassembled WGS sequence"/>
</dbReference>
<dbReference type="PROSITE" id="PS51257">
    <property type="entry name" value="PROKAR_LIPOPROTEIN"/>
    <property type="match status" value="1"/>
</dbReference>
<evidence type="ECO:0000313" key="2">
    <source>
        <dbReference type="EMBL" id="RJF91074.1"/>
    </source>
</evidence>
<dbReference type="OrthoDB" id="8724542at2"/>
<proteinExistence type="predicted"/>
<reference evidence="2 3" key="1">
    <citation type="submission" date="2018-09" db="EMBL/GenBank/DDBJ databases">
        <authorList>
            <person name="Zhu H."/>
        </authorList>
    </citation>
    <scope>NUCLEOTIDE SEQUENCE [LARGE SCALE GENOMIC DNA]</scope>
    <source>
        <strain evidence="2 3">K2R01-6</strain>
    </source>
</reference>
<dbReference type="Gene3D" id="3.30.10.10">
    <property type="entry name" value="Trypsin Inhibitor V, subunit A"/>
    <property type="match status" value="1"/>
</dbReference>
<dbReference type="EMBL" id="QYUM01000003">
    <property type="protein sequence ID" value="RJF91074.1"/>
    <property type="molecule type" value="Genomic_DNA"/>
</dbReference>
<keyword evidence="3" id="KW-1185">Reference proteome</keyword>
<evidence type="ECO:0000313" key="3">
    <source>
        <dbReference type="Proteomes" id="UP000286100"/>
    </source>
</evidence>
<feature type="chain" id="PRO_5019177966" description="Peptidase inhibitor I78" evidence="1">
    <location>
        <begin position="23"/>
        <end position="102"/>
    </location>
</feature>
<evidence type="ECO:0000256" key="1">
    <source>
        <dbReference type="SAM" id="SignalP"/>
    </source>
</evidence>
<organism evidence="2 3">
    <name type="scientific">Sphingomonas cavernae</name>
    <dbReference type="NCBI Taxonomy" id="2320861"/>
    <lineage>
        <taxon>Bacteria</taxon>
        <taxon>Pseudomonadati</taxon>
        <taxon>Pseudomonadota</taxon>
        <taxon>Alphaproteobacteria</taxon>
        <taxon>Sphingomonadales</taxon>
        <taxon>Sphingomonadaceae</taxon>
        <taxon>Sphingomonas</taxon>
    </lineage>
</organism>
<feature type="signal peptide" evidence="1">
    <location>
        <begin position="1"/>
        <end position="22"/>
    </location>
</feature>
<gene>
    <name evidence="2" type="ORF">D3876_13095</name>
</gene>
<name>A0A418WM48_9SPHN</name>
<comment type="caution">
    <text evidence="2">The sequence shown here is derived from an EMBL/GenBank/DDBJ whole genome shotgun (WGS) entry which is preliminary data.</text>
</comment>
<sequence>MRLPLMILPALLAGCATTTASGGDNGGGGEVGEVPAACKGDALQQFVGQTVSAELGATALKASGARTLRWGPPRSAMTMDYRTDRLTIVYDDDQKVTQISCG</sequence>